<dbReference type="Proteomes" id="UP001055879">
    <property type="component" value="Linkage Group LG03"/>
</dbReference>
<reference evidence="2" key="1">
    <citation type="journal article" date="2022" name="Mol. Ecol. Resour.">
        <title>The genomes of chicory, endive, great burdock and yacon provide insights into Asteraceae palaeo-polyploidization history and plant inulin production.</title>
        <authorList>
            <person name="Fan W."/>
            <person name="Wang S."/>
            <person name="Wang H."/>
            <person name="Wang A."/>
            <person name="Jiang F."/>
            <person name="Liu H."/>
            <person name="Zhao H."/>
            <person name="Xu D."/>
            <person name="Zhang Y."/>
        </authorList>
    </citation>
    <scope>NUCLEOTIDE SEQUENCE [LARGE SCALE GENOMIC DNA]</scope>
    <source>
        <strain evidence="2">cv. Niubang</strain>
    </source>
</reference>
<gene>
    <name evidence="1" type="ORF">L6452_09188</name>
</gene>
<protein>
    <submittedName>
        <fullName evidence="1">Uncharacterized protein</fullName>
    </submittedName>
</protein>
<reference evidence="1 2" key="2">
    <citation type="journal article" date="2022" name="Mol. Ecol. Resour.">
        <title>The genomes of chicory, endive, great burdock and yacon provide insights into Asteraceae paleo-polyploidization history and plant inulin production.</title>
        <authorList>
            <person name="Fan W."/>
            <person name="Wang S."/>
            <person name="Wang H."/>
            <person name="Wang A."/>
            <person name="Jiang F."/>
            <person name="Liu H."/>
            <person name="Zhao H."/>
            <person name="Xu D."/>
            <person name="Zhang Y."/>
        </authorList>
    </citation>
    <scope>NUCLEOTIDE SEQUENCE [LARGE SCALE GENOMIC DNA]</scope>
    <source>
        <strain evidence="2">cv. Niubang</strain>
    </source>
</reference>
<proteinExistence type="predicted"/>
<evidence type="ECO:0000313" key="2">
    <source>
        <dbReference type="Proteomes" id="UP001055879"/>
    </source>
</evidence>
<keyword evidence="2" id="KW-1185">Reference proteome</keyword>
<accession>A0ACB9DJD1</accession>
<dbReference type="EMBL" id="CM042049">
    <property type="protein sequence ID" value="KAI3746749.1"/>
    <property type="molecule type" value="Genomic_DNA"/>
</dbReference>
<organism evidence="1 2">
    <name type="scientific">Arctium lappa</name>
    <name type="common">Greater burdock</name>
    <name type="synonym">Lappa major</name>
    <dbReference type="NCBI Taxonomy" id="4217"/>
    <lineage>
        <taxon>Eukaryota</taxon>
        <taxon>Viridiplantae</taxon>
        <taxon>Streptophyta</taxon>
        <taxon>Embryophyta</taxon>
        <taxon>Tracheophyta</taxon>
        <taxon>Spermatophyta</taxon>
        <taxon>Magnoliopsida</taxon>
        <taxon>eudicotyledons</taxon>
        <taxon>Gunneridae</taxon>
        <taxon>Pentapetalae</taxon>
        <taxon>asterids</taxon>
        <taxon>campanulids</taxon>
        <taxon>Asterales</taxon>
        <taxon>Asteraceae</taxon>
        <taxon>Carduoideae</taxon>
        <taxon>Cardueae</taxon>
        <taxon>Arctiinae</taxon>
        <taxon>Arctium</taxon>
    </lineage>
</organism>
<sequence length="161" mass="18543">MTADFKNIDLFMSEKLIVADDAELKQQLSQRKWNKKDVLVVFYADGYSQKKITEKLSLQNVQLFVIDMCRVWLCDQNLADQFGRSPSNRELYRVLHDDNIDSLHVENVQPYGANQLSTGDVSSTERKRKTEDVMAVKNNDHEAVAIQRQIAEPLQICVEPL</sequence>
<comment type="caution">
    <text evidence="1">The sequence shown here is derived from an EMBL/GenBank/DDBJ whole genome shotgun (WGS) entry which is preliminary data.</text>
</comment>
<evidence type="ECO:0000313" key="1">
    <source>
        <dbReference type="EMBL" id="KAI3746749.1"/>
    </source>
</evidence>
<name>A0ACB9DJD1_ARCLA</name>